<dbReference type="InterPro" id="IPR029058">
    <property type="entry name" value="AB_hydrolase_fold"/>
</dbReference>
<comment type="caution">
    <text evidence="2">The sequence shown here is derived from an EMBL/GenBank/DDBJ whole genome shotgun (WGS) entry which is preliminary data.</text>
</comment>
<gene>
    <name evidence="2" type="ORF">IBL26_11065</name>
</gene>
<dbReference type="SUPFAM" id="SSF53474">
    <property type="entry name" value="alpha/beta-Hydrolases"/>
    <property type="match status" value="1"/>
</dbReference>
<dbReference type="EMBL" id="JACTVA010000016">
    <property type="protein sequence ID" value="MBC9207378.1"/>
    <property type="molecule type" value="Genomic_DNA"/>
</dbReference>
<reference evidence="2 3" key="1">
    <citation type="journal article" date="2013" name="Int. J. Syst. Evol. Microbiol.">
        <title>Roseomonas aerophila sp. nov., isolated from air.</title>
        <authorList>
            <person name="Kim S.J."/>
            <person name="Weon H.Y."/>
            <person name="Ahn J.H."/>
            <person name="Hong S.B."/>
            <person name="Seok S.J."/>
            <person name="Whang K.S."/>
            <person name="Kwon S.W."/>
        </authorList>
    </citation>
    <scope>NUCLEOTIDE SEQUENCE [LARGE SCALE GENOMIC DNA]</scope>
    <source>
        <strain evidence="2 3">NBRC 108923</strain>
    </source>
</reference>
<dbReference type="Pfam" id="PF12697">
    <property type="entry name" value="Abhydrolase_6"/>
    <property type="match status" value="1"/>
</dbReference>
<name>A0ABR7RLR2_9PROT</name>
<dbReference type="PANTHER" id="PTHR43194">
    <property type="entry name" value="HYDROLASE ALPHA/BETA FOLD FAMILY"/>
    <property type="match status" value="1"/>
</dbReference>
<dbReference type="InterPro" id="IPR050228">
    <property type="entry name" value="Carboxylesterase_BioH"/>
</dbReference>
<evidence type="ECO:0000313" key="3">
    <source>
        <dbReference type="Proteomes" id="UP000626026"/>
    </source>
</evidence>
<evidence type="ECO:0000259" key="1">
    <source>
        <dbReference type="Pfam" id="PF12697"/>
    </source>
</evidence>
<accession>A0ABR7RLR2</accession>
<dbReference type="PANTHER" id="PTHR43194:SF2">
    <property type="entry name" value="PEROXISOMAL MEMBRANE PROTEIN LPX1"/>
    <property type="match status" value="1"/>
</dbReference>
<keyword evidence="2" id="KW-0378">Hydrolase</keyword>
<dbReference type="InterPro" id="IPR000073">
    <property type="entry name" value="AB_hydrolase_1"/>
</dbReference>
<proteinExistence type="predicted"/>
<dbReference type="Proteomes" id="UP000626026">
    <property type="component" value="Unassembled WGS sequence"/>
</dbReference>
<sequence>MIFDGFFPRAASRQPAETPTLLFLHGAACGAWVWRQGFAETCEAAGFPGEAVQFERVVERHPAGLGDYVAQVRAAMARIGGPVVLVGHSLGALVAQRLLLEPQVKGAALLAPVPPEGLWLSSTRLALTDPSLWAESARMDAPVGQADPSLAATLFSPAMPVAEARQWLARMGGESSNALLEAQGPQPVPHGWVHGRPVLVLGASEDRLISHDAVQRCAMWHSATPRFLPGMGHLMMLEPGWPDVAQLLVAWLKGL</sequence>
<evidence type="ECO:0000313" key="2">
    <source>
        <dbReference type="EMBL" id="MBC9207378.1"/>
    </source>
</evidence>
<organism evidence="2 3">
    <name type="scientific">Teichococcus aerophilus</name>
    <dbReference type="NCBI Taxonomy" id="1224513"/>
    <lineage>
        <taxon>Bacteria</taxon>
        <taxon>Pseudomonadati</taxon>
        <taxon>Pseudomonadota</taxon>
        <taxon>Alphaproteobacteria</taxon>
        <taxon>Acetobacterales</taxon>
        <taxon>Roseomonadaceae</taxon>
        <taxon>Roseomonas</taxon>
    </lineage>
</organism>
<dbReference type="Gene3D" id="3.40.50.1820">
    <property type="entry name" value="alpha/beta hydrolase"/>
    <property type="match status" value="1"/>
</dbReference>
<dbReference type="RefSeq" id="WP_187784541.1">
    <property type="nucleotide sequence ID" value="NZ_JACTVA010000016.1"/>
</dbReference>
<protein>
    <submittedName>
        <fullName evidence="2">Alpha/beta hydrolase</fullName>
    </submittedName>
</protein>
<dbReference type="GO" id="GO:0016787">
    <property type="term" value="F:hydrolase activity"/>
    <property type="evidence" value="ECO:0007669"/>
    <property type="project" value="UniProtKB-KW"/>
</dbReference>
<feature type="domain" description="AB hydrolase-1" evidence="1">
    <location>
        <begin position="21"/>
        <end position="239"/>
    </location>
</feature>
<keyword evidence="3" id="KW-1185">Reference proteome</keyword>